<keyword evidence="1 4" id="KW-0663">Pyridoxal phosphate</keyword>
<dbReference type="GO" id="GO:0030170">
    <property type="term" value="F:pyridoxal phosphate binding"/>
    <property type="evidence" value="ECO:0007669"/>
    <property type="project" value="TreeGrafter"/>
</dbReference>
<evidence type="ECO:0000256" key="1">
    <source>
        <dbReference type="ARBA" id="ARBA00022898"/>
    </source>
</evidence>
<name>A0A117M6J4_UNCT6</name>
<dbReference type="AlphaFoldDB" id="A0A117M6J4"/>
<dbReference type="SUPFAM" id="SSF53383">
    <property type="entry name" value="PLP-dependent transferases"/>
    <property type="match status" value="1"/>
</dbReference>
<dbReference type="Pfam" id="PF01041">
    <property type="entry name" value="DegT_DnrJ_EryC1"/>
    <property type="match status" value="1"/>
</dbReference>
<dbReference type="PIRSF" id="PIRSF000390">
    <property type="entry name" value="PLP_StrS"/>
    <property type="match status" value="1"/>
</dbReference>
<dbReference type="InterPro" id="IPR000653">
    <property type="entry name" value="DegT/StrS_aminotransferase"/>
</dbReference>
<dbReference type="GO" id="GO:0008483">
    <property type="term" value="F:transaminase activity"/>
    <property type="evidence" value="ECO:0007669"/>
    <property type="project" value="TreeGrafter"/>
</dbReference>
<organism evidence="6 7">
    <name type="scientific">candidate division TA06 bacterium 34_109</name>
    <dbReference type="NCBI Taxonomy" id="1635277"/>
    <lineage>
        <taxon>Bacteria</taxon>
        <taxon>Bacteria division TA06</taxon>
    </lineage>
</organism>
<reference evidence="7" key="1">
    <citation type="journal article" date="2015" name="MBio">
        <title>Genome-Resolved Metagenomic Analysis Reveals Roles for Candidate Phyla and Other Microbial Community Members in Biogeochemical Transformations in Oil Reservoirs.</title>
        <authorList>
            <person name="Hu P."/>
            <person name="Tom L."/>
            <person name="Singh A."/>
            <person name="Thomas B.C."/>
            <person name="Baker B.J."/>
            <person name="Piceno Y.M."/>
            <person name="Andersen G.L."/>
            <person name="Banfield J.F."/>
        </authorList>
    </citation>
    <scope>NUCLEOTIDE SEQUENCE [LARGE SCALE GENOMIC DNA]</scope>
</reference>
<dbReference type="InterPro" id="IPR015421">
    <property type="entry name" value="PyrdxlP-dep_Trfase_major"/>
</dbReference>
<feature type="modified residue" description="N6-(pyridoxal phosphate)lysine" evidence="4">
    <location>
        <position position="180"/>
    </location>
</feature>
<protein>
    <submittedName>
        <fullName evidence="6">Glutamine--scyllo-inositol transaminase</fullName>
    </submittedName>
</protein>
<dbReference type="PANTHER" id="PTHR30244:SF36">
    <property type="entry name" value="3-OXO-GLUCOSE-6-PHOSPHATE:GLUTAMATE AMINOTRANSFERASE"/>
    <property type="match status" value="1"/>
</dbReference>
<dbReference type="InterPro" id="IPR015422">
    <property type="entry name" value="PyrdxlP-dep_Trfase_small"/>
</dbReference>
<dbReference type="Gene3D" id="3.40.640.10">
    <property type="entry name" value="Type I PLP-dependent aspartate aminotransferase-like (Major domain)"/>
    <property type="match status" value="1"/>
</dbReference>
<evidence type="ECO:0000256" key="2">
    <source>
        <dbReference type="ARBA" id="ARBA00037999"/>
    </source>
</evidence>
<evidence type="ECO:0000256" key="3">
    <source>
        <dbReference type="PIRSR" id="PIRSR000390-1"/>
    </source>
</evidence>
<evidence type="ECO:0000256" key="4">
    <source>
        <dbReference type="PIRSR" id="PIRSR000390-2"/>
    </source>
</evidence>
<accession>A0A117M6J4</accession>
<evidence type="ECO:0000256" key="5">
    <source>
        <dbReference type="RuleBase" id="RU004508"/>
    </source>
</evidence>
<comment type="caution">
    <text evidence="6">The sequence shown here is derived from an EMBL/GenBank/DDBJ whole genome shotgun (WGS) entry which is preliminary data.</text>
</comment>
<sequence length="355" mass="41367">MIPICQLNRDREEFERIKKRLDEFFQRGRFILGYYNGKFEKVFGNFIGKKYVVGTGNATDSLFLIFRILKSKRVGLCASSPLPCAQAIKRAGCEIVLFDTYDNTGLIDIDKFKKSRKRIDTLLAVHLYGQAEYVEILKDICEKKGITLVEDCSQSIDTYIDDKHTGNFSTLSAFSFYPTKNLGCWGDGGAVATDDKNLYENLQRMRNYGREVEYSAMQEGINSRLDEIQALVLLEKIKSLKIKNEKRRRIMRIYKESLNNKNVTLPSLRYFETSNGHLFPVFSERRDELKEHLLKKGILTEVHYPYPLHKQKYFYQEYSLPFSEKLSKMELSLPIFPEMTEDEIKKVIYGVNSFK</sequence>
<gene>
    <name evidence="6" type="ORF">XE03_0942</name>
</gene>
<dbReference type="Gene3D" id="3.90.1150.10">
    <property type="entry name" value="Aspartate Aminotransferase, domain 1"/>
    <property type="match status" value="1"/>
</dbReference>
<evidence type="ECO:0000313" key="7">
    <source>
        <dbReference type="Proteomes" id="UP000053467"/>
    </source>
</evidence>
<feature type="active site" description="Proton acceptor" evidence="3">
    <location>
        <position position="180"/>
    </location>
</feature>
<dbReference type="InterPro" id="IPR015424">
    <property type="entry name" value="PyrdxlP-dep_Trfase"/>
</dbReference>
<comment type="similarity">
    <text evidence="2 5">Belongs to the DegT/DnrJ/EryC1 family.</text>
</comment>
<dbReference type="Proteomes" id="UP000053467">
    <property type="component" value="Unassembled WGS sequence"/>
</dbReference>
<dbReference type="GO" id="GO:0000271">
    <property type="term" value="P:polysaccharide biosynthetic process"/>
    <property type="evidence" value="ECO:0007669"/>
    <property type="project" value="TreeGrafter"/>
</dbReference>
<evidence type="ECO:0000313" key="6">
    <source>
        <dbReference type="EMBL" id="KUK87146.1"/>
    </source>
</evidence>
<dbReference type="PANTHER" id="PTHR30244">
    <property type="entry name" value="TRANSAMINASE"/>
    <property type="match status" value="1"/>
</dbReference>
<proteinExistence type="inferred from homology"/>
<dbReference type="EMBL" id="LGGX01000007">
    <property type="protein sequence ID" value="KUK87146.1"/>
    <property type="molecule type" value="Genomic_DNA"/>
</dbReference>